<gene>
    <name evidence="7" type="ORF">AN957_13125</name>
</gene>
<dbReference type="Gene3D" id="3.10.20.30">
    <property type="match status" value="1"/>
</dbReference>
<comment type="caution">
    <text evidence="7">The sequence shown here is derived from an EMBL/GenBank/DDBJ whole genome shotgun (WGS) entry which is preliminary data.</text>
</comment>
<dbReference type="Proteomes" id="UP000050996">
    <property type="component" value="Unassembled WGS sequence"/>
</dbReference>
<dbReference type="PATRIC" id="fig|1637975.4.peg.2468"/>
<feature type="domain" description="2Fe-2S ferredoxin-type" evidence="6">
    <location>
        <begin position="2"/>
        <end position="78"/>
    </location>
</feature>
<dbReference type="PANTHER" id="PTHR44379:SF5">
    <property type="entry name" value="OXIDOREDUCTASE WITH IRON-SULFUR SUBUNIT"/>
    <property type="match status" value="1"/>
</dbReference>
<dbReference type="InterPro" id="IPR051452">
    <property type="entry name" value="Diverse_Oxidoreductases"/>
</dbReference>
<dbReference type="STRING" id="1637975.AN957_13125"/>
<dbReference type="AlphaFoldDB" id="A0A0Q3QNX1"/>
<evidence type="ECO:0000313" key="8">
    <source>
        <dbReference type="Proteomes" id="UP000050996"/>
    </source>
</evidence>
<dbReference type="InterPro" id="IPR001041">
    <property type="entry name" value="2Fe-2S_ferredoxin-type"/>
</dbReference>
<dbReference type="CDD" id="cd00207">
    <property type="entry name" value="fer2"/>
    <property type="match status" value="1"/>
</dbReference>
<organism evidence="7 8">
    <name type="scientific">Cytobacillus solani</name>
    <dbReference type="NCBI Taxonomy" id="1637975"/>
    <lineage>
        <taxon>Bacteria</taxon>
        <taxon>Bacillati</taxon>
        <taxon>Bacillota</taxon>
        <taxon>Bacilli</taxon>
        <taxon>Bacillales</taxon>
        <taxon>Bacillaceae</taxon>
        <taxon>Cytobacillus</taxon>
    </lineage>
</organism>
<dbReference type="SUPFAM" id="SSF47741">
    <property type="entry name" value="CO dehydrogenase ISP C-domain like"/>
    <property type="match status" value="1"/>
</dbReference>
<dbReference type="PROSITE" id="PS00197">
    <property type="entry name" value="2FE2S_FER_1"/>
    <property type="match status" value="1"/>
</dbReference>
<dbReference type="GO" id="GO:0051537">
    <property type="term" value="F:2 iron, 2 sulfur cluster binding"/>
    <property type="evidence" value="ECO:0007669"/>
    <property type="project" value="UniProtKB-KW"/>
</dbReference>
<dbReference type="RefSeq" id="WP_053475947.1">
    <property type="nucleotide sequence ID" value="NZ_CP041305.1"/>
</dbReference>
<reference evidence="7 8" key="1">
    <citation type="submission" date="2015-09" db="EMBL/GenBank/DDBJ databases">
        <title>Genome sequencing project for genomic taxonomy and phylogenomics of Bacillus-like bacteria.</title>
        <authorList>
            <person name="Liu B."/>
            <person name="Wang J."/>
            <person name="Zhu Y."/>
            <person name="Liu G."/>
            <person name="Chen Q."/>
            <person name="Chen Z."/>
            <person name="Lan J."/>
            <person name="Che J."/>
            <person name="Ge C."/>
            <person name="Shi H."/>
            <person name="Pan Z."/>
            <person name="Liu X."/>
        </authorList>
    </citation>
    <scope>NUCLEOTIDE SEQUENCE [LARGE SCALE GENOMIC DNA]</scope>
    <source>
        <strain evidence="7 8">FJAT-18043</strain>
    </source>
</reference>
<dbReference type="GO" id="GO:0016491">
    <property type="term" value="F:oxidoreductase activity"/>
    <property type="evidence" value="ECO:0007669"/>
    <property type="project" value="UniProtKB-KW"/>
</dbReference>
<dbReference type="InterPro" id="IPR002888">
    <property type="entry name" value="2Fe-2S-bd"/>
</dbReference>
<evidence type="ECO:0000256" key="1">
    <source>
        <dbReference type="ARBA" id="ARBA00022714"/>
    </source>
</evidence>
<keyword evidence="8" id="KW-1185">Reference proteome</keyword>
<dbReference type="InterPro" id="IPR006058">
    <property type="entry name" value="2Fe2S_fd_BS"/>
</dbReference>
<evidence type="ECO:0000256" key="5">
    <source>
        <dbReference type="ARBA" id="ARBA00023014"/>
    </source>
</evidence>
<keyword evidence="5" id="KW-0411">Iron-sulfur</keyword>
<dbReference type="Pfam" id="PF01799">
    <property type="entry name" value="Fer2_2"/>
    <property type="match status" value="1"/>
</dbReference>
<dbReference type="SUPFAM" id="SSF54292">
    <property type="entry name" value="2Fe-2S ferredoxin-like"/>
    <property type="match status" value="1"/>
</dbReference>
<dbReference type="EMBL" id="LJIX01000006">
    <property type="protein sequence ID" value="KQL19414.1"/>
    <property type="molecule type" value="Genomic_DNA"/>
</dbReference>
<proteinExistence type="predicted"/>
<protein>
    <submittedName>
        <fullName evidence="7">Ferredoxin</fullName>
    </submittedName>
</protein>
<dbReference type="GO" id="GO:0046872">
    <property type="term" value="F:metal ion binding"/>
    <property type="evidence" value="ECO:0007669"/>
    <property type="project" value="UniProtKB-KW"/>
</dbReference>
<evidence type="ECO:0000256" key="2">
    <source>
        <dbReference type="ARBA" id="ARBA00022723"/>
    </source>
</evidence>
<keyword evidence="2" id="KW-0479">Metal-binding</keyword>
<dbReference type="PROSITE" id="PS51085">
    <property type="entry name" value="2FE2S_FER_2"/>
    <property type="match status" value="1"/>
</dbReference>
<dbReference type="InterPro" id="IPR012675">
    <property type="entry name" value="Beta-grasp_dom_sf"/>
</dbReference>
<evidence type="ECO:0000256" key="3">
    <source>
        <dbReference type="ARBA" id="ARBA00023002"/>
    </source>
</evidence>
<dbReference type="PANTHER" id="PTHR44379">
    <property type="entry name" value="OXIDOREDUCTASE WITH IRON-SULFUR SUBUNIT"/>
    <property type="match status" value="1"/>
</dbReference>
<keyword evidence="4" id="KW-0408">Iron</keyword>
<dbReference type="Gene3D" id="1.10.150.120">
    <property type="entry name" value="[2Fe-2S]-binding domain"/>
    <property type="match status" value="1"/>
</dbReference>
<dbReference type="InterPro" id="IPR036010">
    <property type="entry name" value="2Fe-2S_ferredoxin-like_sf"/>
</dbReference>
<evidence type="ECO:0000259" key="6">
    <source>
        <dbReference type="PROSITE" id="PS51085"/>
    </source>
</evidence>
<name>A0A0Q3QNX1_9BACI</name>
<evidence type="ECO:0000313" key="7">
    <source>
        <dbReference type="EMBL" id="KQL19414.1"/>
    </source>
</evidence>
<keyword evidence="3" id="KW-0560">Oxidoreductase</keyword>
<evidence type="ECO:0000256" key="4">
    <source>
        <dbReference type="ARBA" id="ARBA00023004"/>
    </source>
</evidence>
<sequence length="164" mass="17423">MKELNFTVNGSLHSVSCHPAKTLLDVLREDLDMTASKECCGKGECGSCSVLLNGEVVCSCLVLVGQLENEEITTCEGIGLTANMDVIQESFVEEGATQCGYCTPGIIVASKAFLKNIDQVPTIDEIKTALGGNLCRCTGYTKIINAIQMAAKKELQEKGAMPAV</sequence>
<accession>A0A0Q3QNX1</accession>
<dbReference type="InterPro" id="IPR036884">
    <property type="entry name" value="2Fe-2S-bd_dom_sf"/>
</dbReference>
<keyword evidence="1" id="KW-0001">2Fe-2S</keyword>